<dbReference type="Pfam" id="PF00531">
    <property type="entry name" value="Death"/>
    <property type="match status" value="1"/>
</dbReference>
<dbReference type="CDD" id="cd08312">
    <property type="entry name" value="Death_MyD88"/>
    <property type="match status" value="1"/>
</dbReference>
<evidence type="ECO:0008006" key="10">
    <source>
        <dbReference type="Google" id="ProtNLM"/>
    </source>
</evidence>
<dbReference type="GO" id="GO:0005886">
    <property type="term" value="C:plasma membrane"/>
    <property type="evidence" value="ECO:0007669"/>
    <property type="project" value="TreeGrafter"/>
</dbReference>
<dbReference type="Pfam" id="PF13676">
    <property type="entry name" value="TIR_2"/>
    <property type="match status" value="1"/>
</dbReference>
<sequence length="233" mass="27128">MMGFSYLEIRNYETYDSPTARILEDWQSRCPNATVGKLMSMLEEAERKDVLTDLAPLIENNCIEFLKKRKETSPVQVPEVDSLTQENNDPMGHMPETFDAFICYCQSDIDFVHEMIRQLEQTEYKLKLCVFDRDVLPGTCVWTVTSELIETRCKRMVVVISDDYLDSDECDFQTKFALSLCPGAQKKRLIPVVYKRMQRPFPSILRFLTVCDYTRPSTQSWFWGRLAKALSLP</sequence>
<dbReference type="GO" id="GO:0035325">
    <property type="term" value="F:Toll-like receptor binding"/>
    <property type="evidence" value="ECO:0007669"/>
    <property type="project" value="TreeGrafter"/>
</dbReference>
<keyword evidence="9" id="KW-1185">Reference proteome</keyword>
<evidence type="ECO:0000259" key="6">
    <source>
        <dbReference type="PROSITE" id="PS50017"/>
    </source>
</evidence>
<dbReference type="SUPFAM" id="SSF52200">
    <property type="entry name" value="Toll/Interleukin receptor TIR domain"/>
    <property type="match status" value="1"/>
</dbReference>
<dbReference type="Gene3D" id="1.10.533.10">
    <property type="entry name" value="Death Domain, Fas"/>
    <property type="match status" value="1"/>
</dbReference>
<dbReference type="Gene3D" id="3.40.50.10140">
    <property type="entry name" value="Toll/interleukin-1 receptor homology (TIR) domain"/>
    <property type="match status" value="1"/>
</dbReference>
<dbReference type="InterPro" id="IPR000157">
    <property type="entry name" value="TIR_dom"/>
</dbReference>
<accession>A0A9Q1I429</accession>
<proteinExistence type="predicted"/>
<dbReference type="FunFam" id="3.40.50.10140:FF:000005">
    <property type="entry name" value="Myeloid differentiation primary response protein MyD88"/>
    <property type="match status" value="1"/>
</dbReference>
<dbReference type="InterPro" id="IPR000488">
    <property type="entry name" value="Death_dom"/>
</dbReference>
<keyword evidence="2" id="KW-0963">Cytoplasm</keyword>
<feature type="domain" description="Death" evidence="6">
    <location>
        <begin position="1"/>
        <end position="58"/>
    </location>
</feature>
<protein>
    <recommendedName>
        <fullName evidence="10">Myeloid differentiation primary response protein MyD88</fullName>
    </recommendedName>
</protein>
<comment type="caution">
    <text evidence="8">The sequence shown here is derived from an EMBL/GenBank/DDBJ whole genome shotgun (WGS) entry which is preliminary data.</text>
</comment>
<dbReference type="GO" id="GO:0002755">
    <property type="term" value="P:MyD88-dependent toll-like receptor signaling pathway"/>
    <property type="evidence" value="ECO:0007669"/>
    <property type="project" value="InterPro"/>
</dbReference>
<organism evidence="8 9">
    <name type="scientific">Conger conger</name>
    <name type="common">Conger eel</name>
    <name type="synonym">Muraena conger</name>
    <dbReference type="NCBI Taxonomy" id="82655"/>
    <lineage>
        <taxon>Eukaryota</taxon>
        <taxon>Metazoa</taxon>
        <taxon>Chordata</taxon>
        <taxon>Craniata</taxon>
        <taxon>Vertebrata</taxon>
        <taxon>Euteleostomi</taxon>
        <taxon>Actinopterygii</taxon>
        <taxon>Neopterygii</taxon>
        <taxon>Teleostei</taxon>
        <taxon>Anguilliformes</taxon>
        <taxon>Congridae</taxon>
        <taxon>Conger</taxon>
    </lineage>
</organism>
<comment type="subcellular location">
    <subcellularLocation>
        <location evidence="1">Cytoplasm</location>
    </subcellularLocation>
</comment>
<feature type="domain" description="TIR" evidence="7">
    <location>
        <begin position="96"/>
        <end position="230"/>
    </location>
</feature>
<reference evidence="8" key="1">
    <citation type="journal article" date="2023" name="Science">
        <title>Genome structures resolve the early diversification of teleost fishes.</title>
        <authorList>
            <person name="Parey E."/>
            <person name="Louis A."/>
            <person name="Montfort J."/>
            <person name="Bouchez O."/>
            <person name="Roques C."/>
            <person name="Iampietro C."/>
            <person name="Lluch J."/>
            <person name="Castinel A."/>
            <person name="Donnadieu C."/>
            <person name="Desvignes T."/>
            <person name="Floi Bucao C."/>
            <person name="Jouanno E."/>
            <person name="Wen M."/>
            <person name="Mejri S."/>
            <person name="Dirks R."/>
            <person name="Jansen H."/>
            <person name="Henkel C."/>
            <person name="Chen W.J."/>
            <person name="Zahm M."/>
            <person name="Cabau C."/>
            <person name="Klopp C."/>
            <person name="Thompson A.W."/>
            <person name="Robinson-Rechavi M."/>
            <person name="Braasch I."/>
            <person name="Lecointre G."/>
            <person name="Bobe J."/>
            <person name="Postlethwait J.H."/>
            <person name="Berthelot C."/>
            <person name="Roest Crollius H."/>
            <person name="Guiguen Y."/>
        </authorList>
    </citation>
    <scope>NUCLEOTIDE SEQUENCE</scope>
    <source>
        <strain evidence="8">Concon-B</strain>
    </source>
</reference>
<dbReference type="PANTHER" id="PTHR15079:SF3">
    <property type="entry name" value="MYELOID DIFFERENTIATION PRIMARY RESPONSE PROTEIN MYD88"/>
    <property type="match status" value="1"/>
</dbReference>
<dbReference type="EMBL" id="JAFJMO010000004">
    <property type="protein sequence ID" value="KAJ8279543.1"/>
    <property type="molecule type" value="Genomic_DNA"/>
</dbReference>
<dbReference type="InterPro" id="IPR035897">
    <property type="entry name" value="Toll_tir_struct_dom_sf"/>
</dbReference>
<dbReference type="GO" id="GO:0050830">
    <property type="term" value="P:defense response to Gram-positive bacterium"/>
    <property type="evidence" value="ECO:0007669"/>
    <property type="project" value="TreeGrafter"/>
</dbReference>
<dbReference type="InterPro" id="IPR011029">
    <property type="entry name" value="DEATH-like_dom_sf"/>
</dbReference>
<name>A0A9Q1I429_CONCO</name>
<evidence type="ECO:0000313" key="8">
    <source>
        <dbReference type="EMBL" id="KAJ8279543.1"/>
    </source>
</evidence>
<dbReference type="GO" id="GO:0034142">
    <property type="term" value="P:toll-like receptor 4 signaling pathway"/>
    <property type="evidence" value="ECO:0007669"/>
    <property type="project" value="TreeGrafter"/>
</dbReference>
<evidence type="ECO:0000256" key="4">
    <source>
        <dbReference type="ARBA" id="ARBA00022859"/>
    </source>
</evidence>
<dbReference type="SUPFAM" id="SSF47986">
    <property type="entry name" value="DEATH domain"/>
    <property type="match status" value="1"/>
</dbReference>
<dbReference type="GO" id="GO:0006954">
    <property type="term" value="P:inflammatory response"/>
    <property type="evidence" value="ECO:0007669"/>
    <property type="project" value="UniProtKB-KW"/>
</dbReference>
<dbReference type="PROSITE" id="PS50104">
    <property type="entry name" value="TIR"/>
    <property type="match status" value="1"/>
</dbReference>
<keyword evidence="5" id="KW-0395">Inflammatory response</keyword>
<dbReference type="AlphaFoldDB" id="A0A9Q1I429"/>
<evidence type="ECO:0000256" key="2">
    <source>
        <dbReference type="ARBA" id="ARBA00022490"/>
    </source>
</evidence>
<dbReference type="Proteomes" id="UP001152803">
    <property type="component" value="Unassembled WGS sequence"/>
</dbReference>
<evidence type="ECO:0000256" key="3">
    <source>
        <dbReference type="ARBA" id="ARBA00022588"/>
    </source>
</evidence>
<dbReference type="GO" id="GO:0008063">
    <property type="term" value="P:Toll signaling pathway"/>
    <property type="evidence" value="ECO:0007669"/>
    <property type="project" value="TreeGrafter"/>
</dbReference>
<keyword evidence="3" id="KW-0399">Innate immunity</keyword>
<dbReference type="OrthoDB" id="10037120at2759"/>
<dbReference type="GO" id="GO:0045087">
    <property type="term" value="P:innate immune response"/>
    <property type="evidence" value="ECO:0007669"/>
    <property type="project" value="UniProtKB-KW"/>
</dbReference>
<gene>
    <name evidence="8" type="ORF">COCON_G00066090</name>
</gene>
<dbReference type="GO" id="GO:0070976">
    <property type="term" value="F:TIR domain binding"/>
    <property type="evidence" value="ECO:0007669"/>
    <property type="project" value="InterPro"/>
</dbReference>
<dbReference type="GO" id="GO:0005737">
    <property type="term" value="C:cytoplasm"/>
    <property type="evidence" value="ECO:0007669"/>
    <property type="project" value="UniProtKB-SubCell"/>
</dbReference>
<evidence type="ECO:0000313" key="9">
    <source>
        <dbReference type="Proteomes" id="UP001152803"/>
    </source>
</evidence>
<evidence type="ECO:0000256" key="5">
    <source>
        <dbReference type="ARBA" id="ARBA00023198"/>
    </source>
</evidence>
<keyword evidence="4" id="KW-0391">Immunity</keyword>
<dbReference type="InterPro" id="IPR034249">
    <property type="entry name" value="MyD88_Death"/>
</dbReference>
<dbReference type="SMART" id="SM00255">
    <property type="entry name" value="TIR"/>
    <property type="match status" value="1"/>
</dbReference>
<dbReference type="PANTHER" id="PTHR15079">
    <property type="entry name" value="MYD88"/>
    <property type="match status" value="1"/>
</dbReference>
<evidence type="ECO:0000256" key="1">
    <source>
        <dbReference type="ARBA" id="ARBA00004496"/>
    </source>
</evidence>
<evidence type="ECO:0000259" key="7">
    <source>
        <dbReference type="PROSITE" id="PS50104"/>
    </source>
</evidence>
<dbReference type="InterPro" id="IPR017281">
    <property type="entry name" value="Myelin_different_resp_MyD88"/>
</dbReference>
<dbReference type="PROSITE" id="PS50017">
    <property type="entry name" value="DEATH_DOMAIN"/>
    <property type="match status" value="1"/>
</dbReference>
<dbReference type="GO" id="GO:0043123">
    <property type="term" value="P:positive regulation of canonical NF-kappaB signal transduction"/>
    <property type="evidence" value="ECO:0007669"/>
    <property type="project" value="InterPro"/>
</dbReference>